<evidence type="ECO:0000259" key="4">
    <source>
        <dbReference type="PROSITE" id="PS50043"/>
    </source>
</evidence>
<protein>
    <submittedName>
        <fullName evidence="5">Transcriptional regulator, LuxR family</fullName>
    </submittedName>
</protein>
<proteinExistence type="predicted"/>
<keyword evidence="3" id="KW-0804">Transcription</keyword>
<dbReference type="SMART" id="SM00421">
    <property type="entry name" value="HTH_LUXR"/>
    <property type="match status" value="1"/>
</dbReference>
<keyword evidence="2" id="KW-0238">DNA-binding</keyword>
<keyword evidence="6" id="KW-1185">Reference proteome</keyword>
<dbReference type="Gene3D" id="1.10.10.10">
    <property type="entry name" value="Winged helix-like DNA-binding domain superfamily/Winged helix DNA-binding domain"/>
    <property type="match status" value="1"/>
</dbReference>
<dbReference type="GO" id="GO:0006355">
    <property type="term" value="P:regulation of DNA-templated transcription"/>
    <property type="evidence" value="ECO:0007669"/>
    <property type="project" value="InterPro"/>
</dbReference>
<dbReference type="CDD" id="cd06170">
    <property type="entry name" value="LuxR_C_like"/>
    <property type="match status" value="1"/>
</dbReference>
<evidence type="ECO:0000313" key="5">
    <source>
        <dbReference type="EMBL" id="EYD70499.1"/>
    </source>
</evidence>
<dbReference type="PANTHER" id="PTHR44688:SF16">
    <property type="entry name" value="DNA-BINDING TRANSCRIPTIONAL ACTIVATOR DEVR_DOSR"/>
    <property type="match status" value="1"/>
</dbReference>
<evidence type="ECO:0000256" key="2">
    <source>
        <dbReference type="ARBA" id="ARBA00023125"/>
    </source>
</evidence>
<evidence type="ECO:0000313" key="6">
    <source>
        <dbReference type="Proteomes" id="UP000025047"/>
    </source>
</evidence>
<dbReference type="PRINTS" id="PR00038">
    <property type="entry name" value="HTHLUXR"/>
</dbReference>
<gene>
    <name evidence="5" type="ORF">Lokhon_00081</name>
</gene>
<dbReference type="AlphaFoldDB" id="A0A017H9P9"/>
<dbReference type="InterPro" id="IPR036693">
    <property type="entry name" value="TF_LuxR_autoind-bd_dom_sf"/>
</dbReference>
<name>A0A017H9P9_9RHOB</name>
<evidence type="ECO:0000256" key="3">
    <source>
        <dbReference type="ARBA" id="ARBA00023163"/>
    </source>
</evidence>
<dbReference type="EMBL" id="APGJ01000009">
    <property type="protein sequence ID" value="EYD70499.1"/>
    <property type="molecule type" value="Genomic_DNA"/>
</dbReference>
<organism evidence="5 6">
    <name type="scientific">Limimaricola hongkongensis DSM 17492</name>
    <dbReference type="NCBI Taxonomy" id="1122180"/>
    <lineage>
        <taxon>Bacteria</taxon>
        <taxon>Pseudomonadati</taxon>
        <taxon>Pseudomonadota</taxon>
        <taxon>Alphaproteobacteria</taxon>
        <taxon>Rhodobacterales</taxon>
        <taxon>Paracoccaceae</taxon>
        <taxon>Limimaricola</taxon>
    </lineage>
</organism>
<feature type="domain" description="HTH luxR-type" evidence="4">
    <location>
        <begin position="128"/>
        <end position="193"/>
    </location>
</feature>
<dbReference type="OrthoDB" id="7826109at2"/>
<reference evidence="5 6" key="1">
    <citation type="submission" date="2013-03" db="EMBL/GenBank/DDBJ databases">
        <authorList>
            <person name="Fiebig A."/>
            <person name="Goeker M."/>
            <person name="Klenk H.-P.P."/>
        </authorList>
    </citation>
    <scope>NUCLEOTIDE SEQUENCE [LARGE SCALE GENOMIC DNA]</scope>
    <source>
        <strain evidence="5 6">DSM 17492</strain>
        <plasmid evidence="5 6">pLokhon01</plasmid>
    </source>
</reference>
<dbReference type="RefSeq" id="WP_017929847.1">
    <property type="nucleotide sequence ID" value="NZ_CM002675.1"/>
</dbReference>
<dbReference type="Gene3D" id="3.30.450.80">
    <property type="entry name" value="Transcription factor LuxR-like, autoinducer-binding domain"/>
    <property type="match status" value="1"/>
</dbReference>
<sequence>MEDAAKRFGPTGYYLGLRIRFAFPATEINRLPVPWIDFYTREKFFFDDPALRWSYDNTGAIRWEDLARTDPLGVVGHGRAHGLRHGAVAAYSEEGGLRSYGLFYRADRAYRAAELTEIAAQLKALHHRLDPPTTLTRAELEVLRRIQEGGRIKEIAWALGVSEGAIKQRLKNARTKLGAQNGTHAAALASGFGLI</sequence>
<keyword evidence="5" id="KW-0614">Plasmid</keyword>
<keyword evidence="1" id="KW-0805">Transcription regulation</keyword>
<dbReference type="GO" id="GO:0003677">
    <property type="term" value="F:DNA binding"/>
    <property type="evidence" value="ECO:0007669"/>
    <property type="project" value="UniProtKB-KW"/>
</dbReference>
<geneLocation type="plasmid" evidence="5 6">
    <name>pLokhon01</name>
</geneLocation>
<dbReference type="Proteomes" id="UP000025047">
    <property type="component" value="Plasmid pLokhon01"/>
</dbReference>
<dbReference type="SUPFAM" id="SSF46894">
    <property type="entry name" value="C-terminal effector domain of the bipartite response regulators"/>
    <property type="match status" value="1"/>
</dbReference>
<dbReference type="Pfam" id="PF03472">
    <property type="entry name" value="Autoind_bind"/>
    <property type="match status" value="1"/>
</dbReference>
<evidence type="ECO:0000256" key="1">
    <source>
        <dbReference type="ARBA" id="ARBA00023015"/>
    </source>
</evidence>
<dbReference type="InterPro" id="IPR036388">
    <property type="entry name" value="WH-like_DNA-bd_sf"/>
</dbReference>
<dbReference type="InterPro" id="IPR005143">
    <property type="entry name" value="TF_LuxR_autoind-bd_dom"/>
</dbReference>
<dbReference type="InterPro" id="IPR000792">
    <property type="entry name" value="Tscrpt_reg_LuxR_C"/>
</dbReference>
<dbReference type="InterPro" id="IPR016032">
    <property type="entry name" value="Sig_transdc_resp-reg_C-effctor"/>
</dbReference>
<dbReference type="Pfam" id="PF00196">
    <property type="entry name" value="GerE"/>
    <property type="match status" value="1"/>
</dbReference>
<accession>A0A017H9P9</accession>
<dbReference type="SUPFAM" id="SSF75516">
    <property type="entry name" value="Pheromone-binding domain of LuxR-like quorum-sensing transcription factors"/>
    <property type="match status" value="1"/>
</dbReference>
<comment type="caution">
    <text evidence="5">The sequence shown here is derived from an EMBL/GenBank/DDBJ whole genome shotgun (WGS) entry which is preliminary data.</text>
</comment>
<dbReference type="HOGENOM" id="CLU_115406_0_0_5"/>
<dbReference type="PROSITE" id="PS50043">
    <property type="entry name" value="HTH_LUXR_2"/>
    <property type="match status" value="1"/>
</dbReference>
<dbReference type="PATRIC" id="fig|1122180.6.peg.82"/>
<dbReference type="PANTHER" id="PTHR44688">
    <property type="entry name" value="DNA-BINDING TRANSCRIPTIONAL ACTIVATOR DEVR_DOSR"/>
    <property type="match status" value="1"/>
</dbReference>